<evidence type="ECO:0000313" key="1">
    <source>
        <dbReference type="EMBL" id="KAJ8107380.1"/>
    </source>
</evidence>
<sequence>MEILGLIARLKRRKGKLGVFGKILLFNEDSGVTDALATLETLVADFVHMQIPVIGKDLSKAAKDIRDLKEDTRQNTMALSRIEHYQIVKHDDDGIRAWLQLQDNTLPYSRHLRLREECVKNTGAWLVESNRDFSQWVNEHDSSPVLLVTGGAGRGKTFLASCVIDYIHKHVHSSASSRRVLAYHYIQDDSDKKNLSQMYSTLQSIVWQLAKSDENYYNFVVQKRKQIRTIEGAKHLWETVMSSYEPEQDTTMFLVVDGLRKVTAEDLNPVAQVLSYHQTGRSQRLQFRLFATTTENAREITGSTEVTKILLDPGFTSRSLPPNIEDVKRLVIQRLATSPIFQEELTKARILKKLQKHVQNDFPRLDLVVRELGHCNNSRQLGYILRRLEESMPIKVGRHIKSLNQKFSSDEISEINAILTCIGGLSYNNRYISVHVVEQFINLMHEFRFFSSVRQQIEKQYHALFWIDSDDDINWRHQHLESYLVNHSRDERKLQRINEKRGKVNLGWDPEEVDLLEKVVETNFSHVFGPHGKELFAKYGFSDFFASKRGQHKAYIKLDRGQSRVKALQLCLQVLRREADDSQVQHLHRYTRKGLFHLLKRAKPKYATQKQCKAIARLASELFQKDSLIDAWSQNERWSESMRCIFDEPEVLRCWTEAQNMNKADDDGNDDDMESDDGSSGDDSSDVDSSDNEDLNSAHRLLPINTRFFDHVTGRLIYFLDSDDDHDHDDDKASPKLPRCEPESIRRTLKDTHSELDNNEIVRLLVERVSEEPESSWGQEEQHWALAICVMYLDRDPDNWWAALFVANEFMKTSRVKEAEQLVLSATLSSKIKTEHAESYWQRLVPLRERCQSKLNDLAGLLATYTHIMQECPERSLNTLTFQKLVQLGPAHTMEMLTAADQHTVLWNPHQKWSQQLVNGITGEGKVAYLLTVAFYENNLEFTTSLLETALGKRSDMSNDSSDDGSIAPEELDLELLKSALATILWNSSSDATARERALGLWTEANDYEAILTVLLQQARIESPDAPLKSPSAQRLAGLMESLDIGSATQFRYQLVVAHCEFRSGQGEKAGSDVLALLDRRDYHENEPSALTSAQLEDLALACFALGQDEVGREVWSQQYHDRPKPRHFLCKTTCPKGDAEAEHAMVCKSSHSGFLLCMRAQYVCTDCFSVVYAQCHQALQEESKLRVFCGADHRRRPLYFGDSRDKDRTPMREPPMSQGNTMWSRFHVGRDDAPWYEPRLDVFAKARAALGGGYAGQRECEVGRRFMFGHKSEAEMDEMSAQMEGILRSVKLEMDGAGRYGSDWVSWGASDWPAPAAATSGANRVTQTLDHAPIPPSTQRVTRSHHASCTPPTIRRIESRTRHRRIARGSLHHATSTAVRSCLDIDLSIELLAVNPRNHHQLLRHGRPPSKRGVREHPDSAARRSGVLSDREARQERTDTDGNRDEHGDKHGDKHGGANTVQHRTGSGNADGSRDSKLIRASRPGSRSNRRRRESLDESMGEVGECGVRKPGECGARSSRAGDTERARHQLTNIQNAPSSPGSAHPSPSPPSASP</sequence>
<organism evidence="1 2">
    <name type="scientific">Boeremia exigua</name>
    <dbReference type="NCBI Taxonomy" id="749465"/>
    <lineage>
        <taxon>Eukaryota</taxon>
        <taxon>Fungi</taxon>
        <taxon>Dikarya</taxon>
        <taxon>Ascomycota</taxon>
        <taxon>Pezizomycotina</taxon>
        <taxon>Dothideomycetes</taxon>
        <taxon>Pleosporomycetidae</taxon>
        <taxon>Pleosporales</taxon>
        <taxon>Pleosporineae</taxon>
        <taxon>Didymellaceae</taxon>
        <taxon>Boeremia</taxon>
    </lineage>
</organism>
<accession>A0ACC2HWJ7</accession>
<name>A0ACC2HWJ7_9PLEO</name>
<proteinExistence type="predicted"/>
<evidence type="ECO:0000313" key="2">
    <source>
        <dbReference type="Proteomes" id="UP001153331"/>
    </source>
</evidence>
<comment type="caution">
    <text evidence="1">The sequence shown here is derived from an EMBL/GenBank/DDBJ whole genome shotgun (WGS) entry which is preliminary data.</text>
</comment>
<reference evidence="1" key="1">
    <citation type="submission" date="2022-11" db="EMBL/GenBank/DDBJ databases">
        <title>Genome Sequence of Boeremia exigua.</title>
        <authorList>
            <person name="Buettner E."/>
        </authorList>
    </citation>
    <scope>NUCLEOTIDE SEQUENCE</scope>
    <source>
        <strain evidence="1">CU02</strain>
    </source>
</reference>
<gene>
    <name evidence="1" type="ORF">OPT61_g8909</name>
</gene>
<keyword evidence="2" id="KW-1185">Reference proteome</keyword>
<dbReference type="Proteomes" id="UP001153331">
    <property type="component" value="Unassembled WGS sequence"/>
</dbReference>
<protein>
    <submittedName>
        <fullName evidence="1">Uncharacterized protein</fullName>
    </submittedName>
</protein>
<dbReference type="EMBL" id="JAPHNI010000942">
    <property type="protein sequence ID" value="KAJ8107380.1"/>
    <property type="molecule type" value="Genomic_DNA"/>
</dbReference>